<keyword evidence="2" id="KW-0812">Transmembrane</keyword>
<dbReference type="PANTHER" id="PTHR32021:SF1">
    <property type="entry name" value="CASP-LIKE PROTEIN 5A1"/>
    <property type="match status" value="1"/>
</dbReference>
<evidence type="ECO:0000256" key="2">
    <source>
        <dbReference type="SAM" id="Phobius"/>
    </source>
</evidence>
<evidence type="ECO:0000313" key="3">
    <source>
        <dbReference type="EMBL" id="TVU31884.1"/>
    </source>
</evidence>
<feature type="non-terminal residue" evidence="3">
    <location>
        <position position="1"/>
    </location>
</feature>
<comment type="caution">
    <text evidence="3">The sequence shown here is derived from an EMBL/GenBank/DDBJ whole genome shotgun (WGS) entry which is preliminary data.</text>
</comment>
<reference evidence="3 4" key="1">
    <citation type="journal article" date="2019" name="Sci. Rep.">
        <title>A high-quality genome of Eragrostis curvula grass provides insights into Poaceae evolution and supports new strategies to enhance forage quality.</title>
        <authorList>
            <person name="Carballo J."/>
            <person name="Santos B.A.C.M."/>
            <person name="Zappacosta D."/>
            <person name="Garbus I."/>
            <person name="Selva J.P."/>
            <person name="Gallo C.A."/>
            <person name="Diaz A."/>
            <person name="Albertini E."/>
            <person name="Caccamo M."/>
            <person name="Echenique V."/>
        </authorList>
    </citation>
    <scope>NUCLEOTIDE SEQUENCE [LARGE SCALE GENOMIC DNA]</scope>
    <source>
        <strain evidence="4">cv. Victoria</strain>
        <tissue evidence="3">Leaf</tissue>
    </source>
</reference>
<sequence>MGESGRKNCLFLRIINLMEESEEKQLLGVLQPPHGVLMKDLPGVPSMLVALMLRVVQLLFASIALAVITFTNDFTTRLFCKVWSVVLAIVDIYALMVRRHLHNRRAIRPIVGGITFFAACASAGVTMFIANLSMCYKVQCSAFKYAIAMPCSWFLLHQRVY</sequence>
<keyword evidence="4" id="KW-1185">Reference proteome</keyword>
<comment type="subunit">
    <text evidence="1">Homodimer and heterodimers.</text>
</comment>
<feature type="transmembrane region" description="Helical" evidence="2">
    <location>
        <begin position="76"/>
        <end position="97"/>
    </location>
</feature>
<protein>
    <recommendedName>
        <fullName evidence="5">CASP-like protein</fullName>
    </recommendedName>
</protein>
<keyword evidence="2" id="KW-1133">Transmembrane helix</keyword>
<accession>A0A5J9V8R7</accession>
<dbReference type="Gramene" id="TVU31884">
    <property type="protein sequence ID" value="TVU31884"/>
    <property type="gene ID" value="EJB05_23588"/>
</dbReference>
<dbReference type="InterPro" id="IPR045009">
    <property type="entry name" value="CASPL-5"/>
</dbReference>
<dbReference type="EMBL" id="RWGY01000011">
    <property type="protein sequence ID" value="TVU31884.1"/>
    <property type="molecule type" value="Genomic_DNA"/>
</dbReference>
<dbReference type="GO" id="GO:0016020">
    <property type="term" value="C:membrane"/>
    <property type="evidence" value="ECO:0007669"/>
    <property type="project" value="TreeGrafter"/>
</dbReference>
<organism evidence="3 4">
    <name type="scientific">Eragrostis curvula</name>
    <name type="common">weeping love grass</name>
    <dbReference type="NCBI Taxonomy" id="38414"/>
    <lineage>
        <taxon>Eukaryota</taxon>
        <taxon>Viridiplantae</taxon>
        <taxon>Streptophyta</taxon>
        <taxon>Embryophyta</taxon>
        <taxon>Tracheophyta</taxon>
        <taxon>Spermatophyta</taxon>
        <taxon>Magnoliopsida</taxon>
        <taxon>Liliopsida</taxon>
        <taxon>Poales</taxon>
        <taxon>Poaceae</taxon>
        <taxon>PACMAD clade</taxon>
        <taxon>Chloridoideae</taxon>
        <taxon>Eragrostideae</taxon>
        <taxon>Eragrostidinae</taxon>
        <taxon>Eragrostis</taxon>
    </lineage>
</organism>
<name>A0A5J9V8R7_9POAL</name>
<dbReference type="OrthoDB" id="828022at2759"/>
<evidence type="ECO:0000256" key="1">
    <source>
        <dbReference type="ARBA" id="ARBA00011489"/>
    </source>
</evidence>
<feature type="transmembrane region" description="Helical" evidence="2">
    <location>
        <begin position="48"/>
        <end position="70"/>
    </location>
</feature>
<gene>
    <name evidence="3" type="ORF">EJB05_23588</name>
</gene>
<dbReference type="PANTHER" id="PTHR32021">
    <property type="entry name" value="CASP-LIKE PROTEIN 5B3"/>
    <property type="match status" value="1"/>
</dbReference>
<dbReference type="Proteomes" id="UP000324897">
    <property type="component" value="Chromosome 1"/>
</dbReference>
<evidence type="ECO:0008006" key="5">
    <source>
        <dbReference type="Google" id="ProtNLM"/>
    </source>
</evidence>
<feature type="transmembrane region" description="Helical" evidence="2">
    <location>
        <begin position="109"/>
        <end position="130"/>
    </location>
</feature>
<proteinExistence type="predicted"/>
<dbReference type="AlphaFoldDB" id="A0A5J9V8R7"/>
<evidence type="ECO:0000313" key="4">
    <source>
        <dbReference type="Proteomes" id="UP000324897"/>
    </source>
</evidence>
<keyword evidence="2" id="KW-0472">Membrane</keyword>